<proteinExistence type="predicted"/>
<feature type="coiled-coil region" evidence="1">
    <location>
        <begin position="225"/>
        <end position="252"/>
    </location>
</feature>
<dbReference type="AlphaFoldDB" id="A0A4E0R5K1"/>
<protein>
    <submittedName>
        <fullName evidence="3">Uncharacterized protein</fullName>
    </submittedName>
</protein>
<feature type="coiled-coil region" evidence="1">
    <location>
        <begin position="72"/>
        <end position="120"/>
    </location>
</feature>
<reference evidence="3" key="1">
    <citation type="submission" date="2019-03" db="EMBL/GenBank/DDBJ databases">
        <title>Improved annotation for the trematode Fasciola hepatica.</title>
        <authorList>
            <person name="Choi Y.-J."/>
            <person name="Martin J."/>
            <person name="Mitreva M."/>
        </authorList>
    </citation>
    <scope>NUCLEOTIDE SEQUENCE [LARGE SCALE GENOMIC DNA]</scope>
</reference>
<dbReference type="EMBL" id="JXXN02003498">
    <property type="protein sequence ID" value="THD21484.1"/>
    <property type="molecule type" value="Genomic_DNA"/>
</dbReference>
<feature type="compositionally biased region" description="Low complexity" evidence="2">
    <location>
        <begin position="641"/>
        <end position="652"/>
    </location>
</feature>
<dbReference type="PANTHER" id="PTHR34251:SF1">
    <property type="entry name" value="LEUCINE, GLUTAMATE AND LYSINE RICH 1"/>
    <property type="match status" value="1"/>
</dbReference>
<evidence type="ECO:0000256" key="1">
    <source>
        <dbReference type="SAM" id="Coils"/>
    </source>
</evidence>
<accession>A0A4E0R5K1</accession>
<organism evidence="3 4">
    <name type="scientific">Fasciola hepatica</name>
    <name type="common">Liver fluke</name>
    <dbReference type="NCBI Taxonomy" id="6192"/>
    <lineage>
        <taxon>Eukaryota</taxon>
        <taxon>Metazoa</taxon>
        <taxon>Spiralia</taxon>
        <taxon>Lophotrochozoa</taxon>
        <taxon>Platyhelminthes</taxon>
        <taxon>Trematoda</taxon>
        <taxon>Digenea</taxon>
        <taxon>Plagiorchiida</taxon>
        <taxon>Echinostomata</taxon>
        <taxon>Echinostomatoidea</taxon>
        <taxon>Fasciolidae</taxon>
        <taxon>Fasciola</taxon>
    </lineage>
</organism>
<name>A0A4E0R5K1_FASHE</name>
<evidence type="ECO:0000313" key="4">
    <source>
        <dbReference type="Proteomes" id="UP000230066"/>
    </source>
</evidence>
<feature type="region of interest" description="Disordered" evidence="2">
    <location>
        <begin position="597"/>
        <end position="665"/>
    </location>
</feature>
<feature type="coiled-coil region" evidence="1">
    <location>
        <begin position="452"/>
        <end position="592"/>
    </location>
</feature>
<evidence type="ECO:0000256" key="2">
    <source>
        <dbReference type="SAM" id="MobiDB-lite"/>
    </source>
</evidence>
<dbReference type="Proteomes" id="UP000230066">
    <property type="component" value="Unassembled WGS sequence"/>
</dbReference>
<feature type="coiled-coil region" evidence="1">
    <location>
        <begin position="278"/>
        <end position="305"/>
    </location>
</feature>
<feature type="compositionally biased region" description="Basic and acidic residues" evidence="2">
    <location>
        <begin position="631"/>
        <end position="640"/>
    </location>
</feature>
<comment type="caution">
    <text evidence="3">The sequence shown here is derived from an EMBL/GenBank/DDBJ whole genome shotgun (WGS) entry which is preliminary data.</text>
</comment>
<evidence type="ECO:0000313" key="3">
    <source>
        <dbReference type="EMBL" id="THD21484.1"/>
    </source>
</evidence>
<gene>
    <name evidence="3" type="ORF">D915_007488</name>
</gene>
<keyword evidence="1" id="KW-0175">Coiled coil</keyword>
<sequence length="685" mass="80140">MNDRENTTVIDQLVPNAVDGDVIPAVQLELSLDEPQLTYRPKFPLPDEINQLPRDQTVCQYCGVSYLVLSEIKQLEERIEKQSSELIDLLAQTQIKDEQIAVVELENKNLNKQLQEIQKNDSSLYQIRNDRDNLRCQVDDLSAAVETAGATEKRCMHELTETRGRLDLAGVQADALRHALIRIRSKCVRILQDSNVMNEITRIRSYLDKIRVHLELKDDAVTMHKAGLECRLRDAEEECATLEHEKQCMEEHCARNESRMVEKRRQWSEEQGTLKGDNKILQLKLDEEIKKVEELRSENLKLVRLHSKELDEMRQRWVTASQMNESLTEKQKRLAEDIAHEKSLTQRLRSESHDTDSNHAVTVQKLQVENYKLSKNMTAIQEELQAAHEEREKIKFDVQHERDRWLQAHKEEVHQLERYWEDKYRVLEKMHQKTAKKLSQFRDIDQEVEETRKIQSAERKLLRRKIEEQNEEITRLQQEIEYITDQTRGFQISSEEAIKQLEQKLQKSNRENIVLREEQQRVLSTMKVELQSCEERLCEANAAKKQLHEKAHQHASHIEELKLTVQRECEERNELQATLLRAREQLVQITDSALDLHERDRQTGMRKSHSVRTPLASKIHLPRLPPLSGEVKSHSVDHSEGSTSHVSSSECSRPNTLTKRKSKISDLAQAKRRIALILSKRLEKT</sequence>
<dbReference type="PANTHER" id="PTHR34251">
    <property type="entry name" value="LEUCINE-, GLUTAMATE- AND LYSINE-RICH PROTEIN 1"/>
    <property type="match status" value="1"/>
</dbReference>
<keyword evidence="4" id="KW-1185">Reference proteome</keyword>
<dbReference type="InterPro" id="IPR038799">
    <property type="entry name" value="LEKR1"/>
</dbReference>